<dbReference type="InterPro" id="IPR011712">
    <property type="entry name" value="Sig_transdc_His_kin_sub3_dim/P"/>
</dbReference>
<dbReference type="InterPro" id="IPR050482">
    <property type="entry name" value="Sensor_HK_TwoCompSys"/>
</dbReference>
<dbReference type="EMBL" id="JBHSIT010000009">
    <property type="protein sequence ID" value="MFC4911508.1"/>
    <property type="molecule type" value="Genomic_DNA"/>
</dbReference>
<comment type="caution">
    <text evidence="18">The sequence shown here is derived from an EMBL/GenBank/DDBJ whole genome shotgun (WGS) entry which is preliminary data.</text>
</comment>
<comment type="catalytic activity">
    <reaction evidence="1">
        <text>ATP + protein L-histidine = ADP + protein N-phospho-L-histidine.</text>
        <dbReference type="EC" id="2.7.13.3"/>
    </reaction>
</comment>
<evidence type="ECO:0000256" key="2">
    <source>
        <dbReference type="ARBA" id="ARBA00001966"/>
    </source>
</evidence>
<proteinExistence type="predicted"/>
<evidence type="ECO:0000256" key="3">
    <source>
        <dbReference type="ARBA" id="ARBA00004496"/>
    </source>
</evidence>
<dbReference type="InterPro" id="IPR036890">
    <property type="entry name" value="HATPase_C_sf"/>
</dbReference>
<dbReference type="PANTHER" id="PTHR24421:SF62">
    <property type="entry name" value="SENSORY TRANSDUCTION HISTIDINE KINASE"/>
    <property type="match status" value="1"/>
</dbReference>
<dbReference type="InterPro" id="IPR017205">
    <property type="entry name" value="Sig_transdc_His_kinase_ChrS"/>
</dbReference>
<feature type="domain" description="Histidine kinase" evidence="17">
    <location>
        <begin position="283"/>
        <end position="375"/>
    </location>
</feature>
<dbReference type="EC" id="2.7.13.3" evidence="4"/>
<feature type="transmembrane region" description="Helical" evidence="16">
    <location>
        <begin position="50"/>
        <end position="70"/>
    </location>
</feature>
<evidence type="ECO:0000256" key="6">
    <source>
        <dbReference type="ARBA" id="ARBA00022485"/>
    </source>
</evidence>
<keyword evidence="12" id="KW-0902">Two-component regulatory system</keyword>
<dbReference type="CDD" id="cd16917">
    <property type="entry name" value="HATPase_UhpB-NarQ-NarX-like"/>
    <property type="match status" value="1"/>
</dbReference>
<keyword evidence="11" id="KW-0408">Iron</keyword>
<dbReference type="Pfam" id="PF07730">
    <property type="entry name" value="HisKA_3"/>
    <property type="match status" value="1"/>
</dbReference>
<evidence type="ECO:0000256" key="4">
    <source>
        <dbReference type="ARBA" id="ARBA00012438"/>
    </source>
</evidence>
<keyword evidence="16" id="KW-0812">Transmembrane</keyword>
<dbReference type="PANTHER" id="PTHR24421">
    <property type="entry name" value="NITRATE/NITRITE SENSOR PROTEIN NARX-RELATED"/>
    <property type="match status" value="1"/>
</dbReference>
<comment type="subcellular location">
    <subcellularLocation>
        <location evidence="3">Cytoplasm</location>
    </subcellularLocation>
</comment>
<feature type="transmembrane region" description="Helical" evidence="16">
    <location>
        <begin position="19"/>
        <end position="38"/>
    </location>
</feature>
<evidence type="ECO:0000256" key="10">
    <source>
        <dbReference type="ARBA" id="ARBA00022777"/>
    </source>
</evidence>
<dbReference type="PRINTS" id="PR00344">
    <property type="entry name" value="BCTRLSENSOR"/>
</dbReference>
<keyword evidence="7" id="KW-0963">Cytoplasm</keyword>
<evidence type="ECO:0000256" key="9">
    <source>
        <dbReference type="ARBA" id="ARBA00022723"/>
    </source>
</evidence>
<sequence length="376" mass="39779">MTSADAARVARTAESRIDLAMHVAFFLLLAASASRFAARHGLAESAWPKLALCGALALLYVAGTVLWDRLGHRGLLAWLVVVMVVWLSLVLIAPSFAWCAPPLYFAALRLLTRRTAVLGAVVVTAAVVFAQLRLAATIDLSLVLAPVAVSGMILVIFLEFHRMADALAATQRTAGILGERQRLSREIHDTLAQGLTSMGMLLQAADRAFDTDPGAARELVRRAAGEAAGNLDEARRFVRALAPSDLAAGSLPHALRSLADRENALLRVEGEEYPLPADAQAALHRVAQAALANAREHAAATTIVITLSYLDGEVALDVADDGRGFDPSAPRAAAPDRGYGLPAMRDRLVPLGGTLVVESEPGEGTVVAARLPRSHP</sequence>
<feature type="transmembrane region" description="Helical" evidence="16">
    <location>
        <begin position="116"/>
        <end position="134"/>
    </location>
</feature>
<dbReference type="SMART" id="SM00387">
    <property type="entry name" value="HATPase_c"/>
    <property type="match status" value="1"/>
</dbReference>
<dbReference type="InterPro" id="IPR005467">
    <property type="entry name" value="His_kinase_dom"/>
</dbReference>
<keyword evidence="6" id="KW-0004">4Fe-4S</keyword>
<evidence type="ECO:0000256" key="11">
    <source>
        <dbReference type="ARBA" id="ARBA00023004"/>
    </source>
</evidence>
<comment type="cofactor">
    <cofactor evidence="2">
        <name>[4Fe-4S] cluster</name>
        <dbReference type="ChEBI" id="CHEBI:49883"/>
    </cofactor>
</comment>
<dbReference type="Pfam" id="PF02518">
    <property type="entry name" value="HATPase_c"/>
    <property type="match status" value="1"/>
</dbReference>
<dbReference type="PIRSF" id="PIRSF037434">
    <property type="entry name" value="STHK_ChrS"/>
    <property type="match status" value="1"/>
</dbReference>
<evidence type="ECO:0000256" key="5">
    <source>
        <dbReference type="ARBA" id="ARBA00017322"/>
    </source>
</evidence>
<keyword evidence="10 18" id="KW-0418">Kinase</keyword>
<dbReference type="SUPFAM" id="SSF55874">
    <property type="entry name" value="ATPase domain of HSP90 chaperone/DNA topoisomerase II/histidine kinase"/>
    <property type="match status" value="1"/>
</dbReference>
<keyword evidence="9" id="KW-0479">Metal-binding</keyword>
<organism evidence="18 19">
    <name type="scientific">Actinomadura gamaensis</name>
    <dbReference type="NCBI Taxonomy" id="1763541"/>
    <lineage>
        <taxon>Bacteria</taxon>
        <taxon>Bacillati</taxon>
        <taxon>Actinomycetota</taxon>
        <taxon>Actinomycetes</taxon>
        <taxon>Streptosporangiales</taxon>
        <taxon>Thermomonosporaceae</taxon>
        <taxon>Actinomadura</taxon>
    </lineage>
</organism>
<evidence type="ECO:0000256" key="16">
    <source>
        <dbReference type="SAM" id="Phobius"/>
    </source>
</evidence>
<protein>
    <recommendedName>
        <fullName evidence="5">Oxygen sensor histidine kinase NreB</fullName>
        <ecNumber evidence="4">2.7.13.3</ecNumber>
    </recommendedName>
    <alternativeName>
        <fullName evidence="15">Nitrogen regulation protein B</fullName>
    </alternativeName>
</protein>
<dbReference type="RefSeq" id="WP_378260480.1">
    <property type="nucleotide sequence ID" value="NZ_JBHSIT010000009.1"/>
</dbReference>
<evidence type="ECO:0000256" key="1">
    <source>
        <dbReference type="ARBA" id="ARBA00000085"/>
    </source>
</evidence>
<evidence type="ECO:0000256" key="15">
    <source>
        <dbReference type="ARBA" id="ARBA00030800"/>
    </source>
</evidence>
<evidence type="ECO:0000256" key="13">
    <source>
        <dbReference type="ARBA" id="ARBA00023014"/>
    </source>
</evidence>
<evidence type="ECO:0000256" key="7">
    <source>
        <dbReference type="ARBA" id="ARBA00022490"/>
    </source>
</evidence>
<keyword evidence="19" id="KW-1185">Reference proteome</keyword>
<dbReference type="InterPro" id="IPR003594">
    <property type="entry name" value="HATPase_dom"/>
</dbReference>
<dbReference type="PROSITE" id="PS50109">
    <property type="entry name" value="HIS_KIN"/>
    <property type="match status" value="1"/>
</dbReference>
<dbReference type="Proteomes" id="UP001595872">
    <property type="component" value="Unassembled WGS sequence"/>
</dbReference>
<dbReference type="Gene3D" id="1.20.5.1930">
    <property type="match status" value="1"/>
</dbReference>
<dbReference type="Gene3D" id="3.30.565.10">
    <property type="entry name" value="Histidine kinase-like ATPase, C-terminal domain"/>
    <property type="match status" value="1"/>
</dbReference>
<dbReference type="InterPro" id="IPR004358">
    <property type="entry name" value="Sig_transdc_His_kin-like_C"/>
</dbReference>
<feature type="transmembrane region" description="Helical" evidence="16">
    <location>
        <begin position="140"/>
        <end position="158"/>
    </location>
</feature>
<keyword evidence="13" id="KW-0411">Iron-sulfur</keyword>
<evidence type="ECO:0000256" key="14">
    <source>
        <dbReference type="ARBA" id="ARBA00024827"/>
    </source>
</evidence>
<comment type="function">
    <text evidence="14">Member of the two-component regulatory system NreB/NreC involved in the control of dissimilatory nitrate/nitrite reduction in response to oxygen. NreB functions as a direct oxygen sensor histidine kinase which is autophosphorylated, in the absence of oxygen, probably at the conserved histidine residue, and transfers its phosphate group probably to a conserved aspartate residue of NreC. NreB/NreC activates the expression of the nitrate (narGHJI) and nitrite (nir) reductase operons, as well as the putative nitrate transporter gene narT.</text>
</comment>
<dbReference type="GO" id="GO:0016301">
    <property type="term" value="F:kinase activity"/>
    <property type="evidence" value="ECO:0007669"/>
    <property type="project" value="UniProtKB-KW"/>
</dbReference>
<reference evidence="19" key="1">
    <citation type="journal article" date="2019" name="Int. J. Syst. Evol. Microbiol.">
        <title>The Global Catalogue of Microorganisms (GCM) 10K type strain sequencing project: providing services to taxonomists for standard genome sequencing and annotation.</title>
        <authorList>
            <consortium name="The Broad Institute Genomics Platform"/>
            <consortium name="The Broad Institute Genome Sequencing Center for Infectious Disease"/>
            <person name="Wu L."/>
            <person name="Ma J."/>
        </authorList>
    </citation>
    <scope>NUCLEOTIDE SEQUENCE [LARGE SCALE GENOMIC DNA]</scope>
    <source>
        <strain evidence="19">KLKA75</strain>
    </source>
</reference>
<evidence type="ECO:0000313" key="18">
    <source>
        <dbReference type="EMBL" id="MFC4911508.1"/>
    </source>
</evidence>
<evidence type="ECO:0000313" key="19">
    <source>
        <dbReference type="Proteomes" id="UP001595872"/>
    </source>
</evidence>
<evidence type="ECO:0000259" key="17">
    <source>
        <dbReference type="PROSITE" id="PS50109"/>
    </source>
</evidence>
<keyword evidence="16" id="KW-0472">Membrane</keyword>
<keyword evidence="16" id="KW-1133">Transmembrane helix</keyword>
<feature type="transmembrane region" description="Helical" evidence="16">
    <location>
        <begin position="76"/>
        <end position="104"/>
    </location>
</feature>
<name>A0ABV9U4U7_9ACTN</name>
<keyword evidence="8" id="KW-0808">Transferase</keyword>
<evidence type="ECO:0000256" key="12">
    <source>
        <dbReference type="ARBA" id="ARBA00023012"/>
    </source>
</evidence>
<gene>
    <name evidence="18" type="ORF">ACFPCY_29690</name>
</gene>
<accession>A0ABV9U4U7</accession>
<evidence type="ECO:0000256" key="8">
    <source>
        <dbReference type="ARBA" id="ARBA00022679"/>
    </source>
</evidence>